<protein>
    <submittedName>
        <fullName evidence="2">Permease</fullName>
    </submittedName>
</protein>
<feature type="coiled-coil region" evidence="1">
    <location>
        <begin position="66"/>
        <end position="147"/>
    </location>
</feature>
<evidence type="ECO:0000313" key="2">
    <source>
        <dbReference type="EMBL" id="MBC2575660.1"/>
    </source>
</evidence>
<dbReference type="RefSeq" id="WP_185623650.1">
    <property type="nucleotide sequence ID" value="NZ_JABGBW010000001.1"/>
</dbReference>
<comment type="caution">
    <text evidence="2">The sequence shown here is derived from an EMBL/GenBank/DDBJ whole genome shotgun (WGS) entry which is preliminary data.</text>
</comment>
<evidence type="ECO:0000313" key="3">
    <source>
        <dbReference type="Proteomes" id="UP000713904"/>
    </source>
</evidence>
<keyword evidence="1" id="KW-0175">Coiled coil</keyword>
<reference evidence="2 3" key="1">
    <citation type="submission" date="2020-05" db="EMBL/GenBank/DDBJ databases">
        <title>Draft genome of xy-202 and genomic insight in genome of the genus Peptostreptococcus.</title>
        <authorList>
            <person name="Zhang Z."/>
        </authorList>
    </citation>
    <scope>NUCLEOTIDE SEQUENCE [LARGE SCALE GENOMIC DNA]</scope>
    <source>
        <strain evidence="2 3">DSM 27025</strain>
    </source>
</reference>
<accession>A0ABR6TJT4</accession>
<organism evidence="2 3">
    <name type="scientific">Peptostreptococcus canis</name>
    <dbReference type="NCBI Taxonomy" id="1159213"/>
    <lineage>
        <taxon>Bacteria</taxon>
        <taxon>Bacillati</taxon>
        <taxon>Bacillota</taxon>
        <taxon>Clostridia</taxon>
        <taxon>Peptostreptococcales</taxon>
        <taxon>Peptostreptococcaceae</taxon>
        <taxon>Peptostreptococcus</taxon>
    </lineage>
</organism>
<keyword evidence="3" id="KW-1185">Reference proteome</keyword>
<dbReference type="EMBL" id="JABGBW010000001">
    <property type="protein sequence ID" value="MBC2575660.1"/>
    <property type="molecule type" value="Genomic_DNA"/>
</dbReference>
<sequence length="182" mass="20825">MSDNIKVIEILSEMEEILEEASGFPLSKKVGVDKDEFLDLIHELREALPFELEKALKIINEENVILESARNDANFILEDAKKEREQKVKECNDEIIIKNKQVDSEIENMMKEATIRAEELVSDSKVIKEAKAKAEKMIKEATNYSRDLREGAKGYSIEQLEIVEATLADILDEVRTNKSQLK</sequence>
<evidence type="ECO:0000256" key="1">
    <source>
        <dbReference type="SAM" id="Coils"/>
    </source>
</evidence>
<name>A0ABR6TJT4_9FIRM</name>
<proteinExistence type="predicted"/>
<dbReference type="Proteomes" id="UP000713904">
    <property type="component" value="Unassembled WGS sequence"/>
</dbReference>
<gene>
    <name evidence="2" type="ORF">HLB29_03075</name>
</gene>